<evidence type="ECO:0000313" key="3">
    <source>
        <dbReference type="Proteomes" id="UP000183114"/>
    </source>
</evidence>
<evidence type="ECO:0000313" key="2">
    <source>
        <dbReference type="EMBL" id="SED28721.1"/>
    </source>
</evidence>
<gene>
    <name evidence="2" type="ORF">SAMN04490185_3182</name>
</gene>
<protein>
    <submittedName>
        <fullName evidence="2">Uncharacterized protein</fullName>
    </submittedName>
</protein>
<dbReference type="RefSeq" id="WP_159439164.1">
    <property type="nucleotide sequence ID" value="NZ_FNTF01000002.1"/>
</dbReference>
<feature type="region of interest" description="Disordered" evidence="1">
    <location>
        <begin position="36"/>
        <end position="56"/>
    </location>
</feature>
<dbReference type="EMBL" id="FNTF01000002">
    <property type="protein sequence ID" value="SED28721.1"/>
    <property type="molecule type" value="Genomic_DNA"/>
</dbReference>
<name>A0A1H4ZH13_9PSED</name>
<sequence length="56" mass="6022">MISNHLNIINERQPVANELAARVAQFLAMGGEIHAPESNAPLRSLSASLRTSNGPR</sequence>
<dbReference type="Proteomes" id="UP000183114">
    <property type="component" value="Unassembled WGS sequence"/>
</dbReference>
<evidence type="ECO:0000256" key="1">
    <source>
        <dbReference type="SAM" id="MobiDB-lite"/>
    </source>
</evidence>
<reference evidence="2 3" key="1">
    <citation type="submission" date="2016-10" db="EMBL/GenBank/DDBJ databases">
        <authorList>
            <person name="de Groot N.N."/>
        </authorList>
    </citation>
    <scope>NUCLEOTIDE SEQUENCE [LARGE SCALE GENOMIC DNA]</scope>
    <source>
        <strain evidence="2 3">BS3655</strain>
    </source>
</reference>
<proteinExistence type="predicted"/>
<accession>A0A1H4ZH13</accession>
<organism evidence="2 3">
    <name type="scientific">Pseudomonas frederiksbergensis</name>
    <dbReference type="NCBI Taxonomy" id="104087"/>
    <lineage>
        <taxon>Bacteria</taxon>
        <taxon>Pseudomonadati</taxon>
        <taxon>Pseudomonadota</taxon>
        <taxon>Gammaproteobacteria</taxon>
        <taxon>Pseudomonadales</taxon>
        <taxon>Pseudomonadaceae</taxon>
        <taxon>Pseudomonas</taxon>
    </lineage>
</organism>
<feature type="compositionally biased region" description="Polar residues" evidence="1">
    <location>
        <begin position="45"/>
        <end position="56"/>
    </location>
</feature>
<dbReference type="AlphaFoldDB" id="A0A1H4ZH13"/>